<comment type="caution">
    <text evidence="19">The sequence shown here is derived from an EMBL/GenBank/DDBJ whole genome shotgun (WGS) entry which is preliminary data.</text>
</comment>
<feature type="transmembrane region" description="Helical" evidence="17">
    <location>
        <begin position="228"/>
        <end position="251"/>
    </location>
</feature>
<dbReference type="Pfam" id="PF18079">
    <property type="entry name" value="AglB_L1"/>
    <property type="match status" value="1"/>
</dbReference>
<feature type="transmembrane region" description="Helical" evidence="17">
    <location>
        <begin position="406"/>
        <end position="423"/>
    </location>
</feature>
<feature type="transmembrane region" description="Helical" evidence="17">
    <location>
        <begin position="579"/>
        <end position="600"/>
    </location>
</feature>
<feature type="transmembrane region" description="Helical" evidence="17">
    <location>
        <begin position="346"/>
        <end position="370"/>
    </location>
</feature>
<gene>
    <name evidence="19" type="ORF">EA472_19810</name>
</gene>
<comment type="cofactor">
    <cofactor evidence="2">
        <name>Mg(2+)</name>
        <dbReference type="ChEBI" id="CHEBI:18420"/>
    </cofactor>
</comment>
<dbReference type="InterPro" id="IPR003674">
    <property type="entry name" value="Oligo_trans_STT3"/>
</dbReference>
<keyword evidence="10" id="KW-0479">Metal-binding</keyword>
<feature type="transmembrane region" description="Helical" evidence="17">
    <location>
        <begin position="518"/>
        <end position="535"/>
    </location>
</feature>
<evidence type="ECO:0000256" key="4">
    <source>
        <dbReference type="ARBA" id="ARBA00004922"/>
    </source>
</evidence>
<proteinExistence type="inferred from homology"/>
<evidence type="ECO:0000256" key="3">
    <source>
        <dbReference type="ARBA" id="ARBA00004651"/>
    </source>
</evidence>
<dbReference type="GO" id="GO:0046872">
    <property type="term" value="F:metal ion binding"/>
    <property type="evidence" value="ECO:0007669"/>
    <property type="project" value="UniProtKB-KW"/>
</dbReference>
<evidence type="ECO:0000256" key="13">
    <source>
        <dbReference type="ARBA" id="ARBA00023136"/>
    </source>
</evidence>
<dbReference type="PANTHER" id="PTHR13872">
    <property type="entry name" value="DOLICHYL-DIPHOSPHOOLIGOSACCHARIDE--PROTEIN GLYCOSYLTRANSFERASE SUBUNIT"/>
    <property type="match status" value="1"/>
</dbReference>
<feature type="transmembrane region" description="Helical" evidence="17">
    <location>
        <begin position="493"/>
        <end position="512"/>
    </location>
</feature>
<feature type="transmembrane region" description="Helical" evidence="17">
    <location>
        <begin position="297"/>
        <end position="325"/>
    </location>
</feature>
<keyword evidence="7" id="KW-0328">Glycosyltransferase</keyword>
<evidence type="ECO:0000256" key="17">
    <source>
        <dbReference type="SAM" id="Phobius"/>
    </source>
</evidence>
<evidence type="ECO:0000256" key="15">
    <source>
        <dbReference type="ARBA" id="ARBA00030679"/>
    </source>
</evidence>
<evidence type="ECO:0000256" key="14">
    <source>
        <dbReference type="ARBA" id="ARBA00023211"/>
    </source>
</evidence>
<evidence type="ECO:0000256" key="16">
    <source>
        <dbReference type="ARBA" id="ARBA00034066"/>
    </source>
</evidence>
<name>A0A3N6MLP3_NATCH</name>
<keyword evidence="13 17" id="KW-0472">Membrane</keyword>
<comment type="catalytic activity">
    <reaction evidence="16">
        <text>an archaeal dolichyl phosphooligosaccharide + [protein]-L-asparagine = an archaeal dolichyl phosphate + a glycoprotein with the oligosaccharide chain attached by N-beta-D-glycosyl linkage to a protein L-asparagine.</text>
        <dbReference type="EC" id="2.4.99.21"/>
    </reaction>
</comment>
<dbReference type="EMBL" id="REFZ01000021">
    <property type="protein sequence ID" value="RQG96951.1"/>
    <property type="molecule type" value="Genomic_DNA"/>
</dbReference>
<evidence type="ECO:0000313" key="19">
    <source>
        <dbReference type="EMBL" id="RQG96951.1"/>
    </source>
</evidence>
<evidence type="ECO:0000256" key="7">
    <source>
        <dbReference type="ARBA" id="ARBA00022676"/>
    </source>
</evidence>
<keyword evidence="20" id="KW-1185">Reference proteome</keyword>
<evidence type="ECO:0000256" key="12">
    <source>
        <dbReference type="ARBA" id="ARBA00022989"/>
    </source>
</evidence>
<dbReference type="InterPro" id="IPR041154">
    <property type="entry name" value="AglB_P1"/>
</dbReference>
<dbReference type="PANTHER" id="PTHR13872:SF1">
    <property type="entry name" value="DOLICHYL-DIPHOSPHOOLIGOSACCHARIDE--PROTEIN GLYCOSYLTRANSFERASE SUBUNIT STT3B"/>
    <property type="match status" value="1"/>
</dbReference>
<comment type="pathway">
    <text evidence="4">Protein modification; protein glycosylation.</text>
</comment>
<evidence type="ECO:0000256" key="8">
    <source>
        <dbReference type="ARBA" id="ARBA00022679"/>
    </source>
</evidence>
<feature type="transmembrane region" description="Helical" evidence="17">
    <location>
        <begin position="199"/>
        <end position="222"/>
    </location>
</feature>
<evidence type="ECO:0000256" key="11">
    <source>
        <dbReference type="ARBA" id="ARBA00022842"/>
    </source>
</evidence>
<keyword evidence="8" id="KW-0808">Transferase</keyword>
<evidence type="ECO:0000256" key="1">
    <source>
        <dbReference type="ARBA" id="ARBA00001936"/>
    </source>
</evidence>
<dbReference type="GO" id="GO:0005886">
    <property type="term" value="C:plasma membrane"/>
    <property type="evidence" value="ECO:0007669"/>
    <property type="project" value="UniProtKB-SubCell"/>
</dbReference>
<evidence type="ECO:0000256" key="5">
    <source>
        <dbReference type="ARBA" id="ARBA00010810"/>
    </source>
</evidence>
<keyword evidence="9 17" id="KW-0812">Transmembrane</keyword>
<dbReference type="EC" id="2.4.99.21" evidence="6"/>
<feature type="domain" description="Archaeal glycosylation protein B peripheral" evidence="18">
    <location>
        <begin position="739"/>
        <end position="788"/>
    </location>
</feature>
<feature type="transmembrane region" description="Helical" evidence="17">
    <location>
        <begin position="258"/>
        <end position="277"/>
    </location>
</feature>
<dbReference type="GO" id="GO:0004576">
    <property type="term" value="F:oligosaccharyl transferase activity"/>
    <property type="evidence" value="ECO:0007669"/>
    <property type="project" value="InterPro"/>
</dbReference>
<dbReference type="Proteomes" id="UP000281431">
    <property type="component" value="Unassembled WGS sequence"/>
</dbReference>
<evidence type="ECO:0000256" key="2">
    <source>
        <dbReference type="ARBA" id="ARBA00001946"/>
    </source>
</evidence>
<evidence type="ECO:0000256" key="10">
    <source>
        <dbReference type="ARBA" id="ARBA00022723"/>
    </source>
</evidence>
<organism evidence="19 20">
    <name type="scientific">Natrarchaeobius chitinivorans</name>
    <dbReference type="NCBI Taxonomy" id="1679083"/>
    <lineage>
        <taxon>Archaea</taxon>
        <taxon>Methanobacteriati</taxon>
        <taxon>Methanobacteriota</taxon>
        <taxon>Stenosarchaea group</taxon>
        <taxon>Halobacteria</taxon>
        <taxon>Halobacteriales</taxon>
        <taxon>Natrialbaceae</taxon>
        <taxon>Natrarchaeobius</taxon>
    </lineage>
</organism>
<sequence length="812" mass="88834">MVDEPTAIADATATFCEEYDEGDRKIESVLAVDADHDTWTFDDVPVDSGTFGELVSRGIVTKVDGEYRISSREGVRAGLEGSELESSGIAFDLSLSSPITLDLRAVGALVGALVFLFGMRILNYREVIREDGQVVSPANDPYYYRYWMEELLAESNGITDVGIVANLPPGAVERRPLTHATHWFLAELLGGDQWAADMVAAWLPVVATLALGVVVYWLAVVVADDVRVGIASVILFALTPAHAVYTGIGFLEHRLHQYFWLGVTMLALAWLAVDLQRRRASSTDGGLESVRGHLLSPWTWLASVVLGVSIALSMHAWGGSILMLVPLAAYVGLKAPLDARAGLSPVLANASVVVGLILGWGLTTALHLGLGWHESFIVVVPFLVVVGSLAVMGLGELWYRLEWPTAPFLGLEIVLVGAGLWALRTYHSTEWNRLIERADDLFFREEGTESGSIFAADNAFIFEPMIQLGLDFYLAIMALGWAWWAVYRRYEPGWLLIAIYALFWLVLAAFQGRFAGQLTIPLSVLGGLGLVYLLARIELARVPGPFRSGGDSDRVETSANRGTVSDGGRKRSIVVPTDLRTIVALVWIVLLICGMSLIFAPSLTAQITHGDTQFEAATTIDEHATDAEREYPENYVLSNWGDNRMYNYFVNGESQTYWYASQHFAEFQSDDDPDGWYERFDEDDVGYVVMTSAGGYDEESSQVRLHHELGTGGEETEPLEHYRAIYVTDDVTAFAVVPGATITVPGEPGETVAPETGVTVTGETFSYEREVIVDENGTATVTVPYPGEYTVGDREIDVSPDAVEGGETIELE</sequence>
<dbReference type="OrthoDB" id="313284at2157"/>
<accession>A0A3N6MLP3</accession>
<comment type="similarity">
    <text evidence="5">Belongs to the STT3 family.</text>
</comment>
<comment type="cofactor">
    <cofactor evidence="1">
        <name>Mn(2+)</name>
        <dbReference type="ChEBI" id="CHEBI:29035"/>
    </cofactor>
</comment>
<feature type="transmembrane region" description="Helical" evidence="17">
    <location>
        <begin position="376"/>
        <end position="399"/>
    </location>
</feature>
<keyword evidence="12 17" id="KW-1133">Transmembrane helix</keyword>
<comment type="subcellular location">
    <subcellularLocation>
        <location evidence="3">Cell membrane</location>
        <topology evidence="3">Multi-pass membrane protein</topology>
    </subcellularLocation>
</comment>
<keyword evidence="14" id="KW-0464">Manganese</keyword>
<keyword evidence="11" id="KW-0460">Magnesium</keyword>
<evidence type="ECO:0000256" key="9">
    <source>
        <dbReference type="ARBA" id="ARBA00022692"/>
    </source>
</evidence>
<evidence type="ECO:0000259" key="18">
    <source>
        <dbReference type="Pfam" id="PF18079"/>
    </source>
</evidence>
<protein>
    <recommendedName>
        <fullName evidence="6">dolichyl-phosphooligosaccharide-protein glycotransferase</fullName>
        <ecNumber evidence="6">2.4.99.21</ecNumber>
    </recommendedName>
    <alternativeName>
        <fullName evidence="15">Oligosaccharyl transferase</fullName>
    </alternativeName>
</protein>
<evidence type="ECO:0000313" key="20">
    <source>
        <dbReference type="Proteomes" id="UP000281431"/>
    </source>
</evidence>
<dbReference type="AlphaFoldDB" id="A0A3N6MLP3"/>
<feature type="transmembrane region" description="Helical" evidence="17">
    <location>
        <begin position="465"/>
        <end position="486"/>
    </location>
</feature>
<reference evidence="19 20" key="1">
    <citation type="submission" date="2018-10" db="EMBL/GenBank/DDBJ databases">
        <title>Natrarchaeobius chitinivorans gen. nov., sp. nov., and Natrarchaeobius haloalkaliphilus sp. nov., alkaliphilic, chitin-utilizing haloarchaea from hypersaline alkaline lakes.</title>
        <authorList>
            <person name="Sorokin D.Y."/>
            <person name="Elcheninov A.G."/>
            <person name="Kostrikina N.A."/>
            <person name="Bale N.J."/>
            <person name="Sinninghe Damste J.S."/>
            <person name="Khijniak T.V."/>
            <person name="Kublanov I.V."/>
            <person name="Toshchakov S.V."/>
        </authorList>
    </citation>
    <scope>NUCLEOTIDE SEQUENCE [LARGE SCALE GENOMIC DNA]</scope>
    <source>
        <strain evidence="19 20">AArcht7</strain>
    </source>
</reference>
<evidence type="ECO:0000256" key="6">
    <source>
        <dbReference type="ARBA" id="ARBA00012602"/>
    </source>
</evidence>